<dbReference type="InterPro" id="IPR015890">
    <property type="entry name" value="Chorismate_C"/>
</dbReference>
<evidence type="ECO:0000259" key="7">
    <source>
        <dbReference type="Pfam" id="PF00425"/>
    </source>
</evidence>
<name>A0A917E3G4_9SPHN</name>
<dbReference type="RefSeq" id="WP_243450497.1">
    <property type="nucleotide sequence ID" value="NZ_BMJM01000001.1"/>
</dbReference>
<dbReference type="Pfam" id="PF00425">
    <property type="entry name" value="Chorismate_bind"/>
    <property type="match status" value="1"/>
</dbReference>
<dbReference type="Proteomes" id="UP000635071">
    <property type="component" value="Unassembled WGS sequence"/>
</dbReference>
<reference evidence="8" key="1">
    <citation type="journal article" date="2014" name="Int. J. Syst. Evol. Microbiol.">
        <title>Complete genome sequence of Corynebacterium casei LMG S-19264T (=DSM 44701T), isolated from a smear-ripened cheese.</title>
        <authorList>
            <consortium name="US DOE Joint Genome Institute (JGI-PGF)"/>
            <person name="Walter F."/>
            <person name="Albersmeier A."/>
            <person name="Kalinowski J."/>
            <person name="Ruckert C."/>
        </authorList>
    </citation>
    <scope>NUCLEOTIDE SEQUENCE</scope>
    <source>
        <strain evidence="8">CGMCC 1.15519</strain>
    </source>
</reference>
<dbReference type="SUPFAM" id="SSF56322">
    <property type="entry name" value="ADC synthase"/>
    <property type="match status" value="1"/>
</dbReference>
<dbReference type="AlphaFoldDB" id="A0A917E3G4"/>
<dbReference type="Gene3D" id="3.20.10.10">
    <property type="entry name" value="D-amino Acid Aminotransferase, subunit A, domain 2"/>
    <property type="match status" value="1"/>
</dbReference>
<dbReference type="PANTHER" id="PTHR11236:SF50">
    <property type="entry name" value="AMINODEOXYCHORISMATE SYNTHASE COMPONENT 1"/>
    <property type="match status" value="1"/>
</dbReference>
<evidence type="ECO:0000256" key="5">
    <source>
        <dbReference type="RuleBase" id="RU004106"/>
    </source>
</evidence>
<dbReference type="PRINTS" id="PR00095">
    <property type="entry name" value="ANTSNTHASEI"/>
</dbReference>
<dbReference type="PANTHER" id="PTHR11236">
    <property type="entry name" value="AMINOBENZOATE/ANTHRANILATE SYNTHASE"/>
    <property type="match status" value="1"/>
</dbReference>
<dbReference type="InterPro" id="IPR036038">
    <property type="entry name" value="Aminotransferase-like"/>
</dbReference>
<dbReference type="SUPFAM" id="SSF56752">
    <property type="entry name" value="D-aminoacid aminotransferase-like PLP-dependent enzymes"/>
    <property type="match status" value="1"/>
</dbReference>
<evidence type="ECO:0000313" key="9">
    <source>
        <dbReference type="Proteomes" id="UP000635071"/>
    </source>
</evidence>
<evidence type="ECO:0000256" key="3">
    <source>
        <dbReference type="ARBA" id="ARBA00014472"/>
    </source>
</evidence>
<dbReference type="EMBL" id="BMJM01000001">
    <property type="protein sequence ID" value="GGE00012.1"/>
    <property type="molecule type" value="Genomic_DNA"/>
</dbReference>
<protein>
    <recommendedName>
        <fullName evidence="3">Probable branched-chain-amino-acid aminotransferase</fullName>
    </recommendedName>
</protein>
<dbReference type="InterPro" id="IPR005801">
    <property type="entry name" value="ADC_synthase"/>
</dbReference>
<gene>
    <name evidence="8" type="ORF">GCM10011529_02730</name>
</gene>
<accession>A0A917E3G4</accession>
<dbReference type="InterPro" id="IPR019999">
    <property type="entry name" value="Anth_synth_I-like"/>
</dbReference>
<dbReference type="PROSITE" id="PS00770">
    <property type="entry name" value="AA_TRANSFER_CLASS_4"/>
    <property type="match status" value="1"/>
</dbReference>
<keyword evidence="4 6" id="KW-0663">Pyridoxal phosphate</keyword>
<evidence type="ECO:0000256" key="2">
    <source>
        <dbReference type="ARBA" id="ARBA00009320"/>
    </source>
</evidence>
<feature type="domain" description="Chorismate-utilising enzyme C-terminal" evidence="7">
    <location>
        <begin position="106"/>
        <end position="376"/>
    </location>
</feature>
<dbReference type="InterPro" id="IPR043132">
    <property type="entry name" value="BCAT-like_C"/>
</dbReference>
<sequence>MLLDDVAAGSARLFSGVVETVEAWMPEEVLGAVERLREVGPWAGFLGFEAGYALEPRLRGLARAAPAGEPLVWFGRFAREERVEAAALLGEGPAWVGAAEPGVSRGDYDARLARVLGLIAAGDIYQANLTFAAAVAVGGHPLHLYARLRAGSRAPYGALVFTGALWLLSFSPELFFRLEGRKLTAKPMKGTAVRGGDAVADAAAAAALRADPKNRAENLMIVDLLRNDLSRVGSGVAVTSLFEVETYPTVLQMTSTITAVADHGVVAADVLGRLFPCGSVTGAPKIRAMEVIAGVEGGARGAYTGSIGAISVGGDAVFNVAIRTLVIRPGRSWSADSPTPSPSLEEGRGVEGRLGLGSGIVADSEAGAEWGECLAKGAFLARRGVPDLIETMRCETGIVVDLERHLGRMAASAGFLGLVFELRAVRELVLGAVVGFSGRVRVLASPSGAICVQCSPLPAAVGEMVVAVARLPVAAGDWRLRHKTGDRGFYDAARWASGADEVVFVGVDGLVTEGSFTNVFVERGGRLVTPSLELGLLPGVLRGRLVEEGVAVESAVTVADLRHGFFVGNSLRGLMRARLRG</sequence>
<dbReference type="GO" id="GO:0000162">
    <property type="term" value="P:L-tryptophan biosynthetic process"/>
    <property type="evidence" value="ECO:0007669"/>
    <property type="project" value="TreeGrafter"/>
</dbReference>
<comment type="cofactor">
    <cofactor evidence="1 6">
        <name>pyridoxal 5'-phosphate</name>
        <dbReference type="ChEBI" id="CHEBI:597326"/>
    </cofactor>
</comment>
<comment type="caution">
    <text evidence="8">The sequence shown here is derived from an EMBL/GenBank/DDBJ whole genome shotgun (WGS) entry which is preliminary data.</text>
</comment>
<dbReference type="InterPro" id="IPR018300">
    <property type="entry name" value="Aminotrans_IV_CS"/>
</dbReference>
<keyword evidence="9" id="KW-1185">Reference proteome</keyword>
<dbReference type="InterPro" id="IPR043131">
    <property type="entry name" value="BCAT-like_N"/>
</dbReference>
<proteinExistence type="inferred from homology"/>
<comment type="similarity">
    <text evidence="2 5">Belongs to the class-IV pyridoxal-phosphate-dependent aminotransferase family.</text>
</comment>
<evidence type="ECO:0000256" key="1">
    <source>
        <dbReference type="ARBA" id="ARBA00001933"/>
    </source>
</evidence>
<evidence type="ECO:0000256" key="6">
    <source>
        <dbReference type="RuleBase" id="RU004516"/>
    </source>
</evidence>
<dbReference type="GO" id="GO:0046820">
    <property type="term" value="F:4-amino-4-deoxychorismate synthase activity"/>
    <property type="evidence" value="ECO:0007669"/>
    <property type="project" value="TreeGrafter"/>
</dbReference>
<dbReference type="Gene3D" id="3.30.470.10">
    <property type="match status" value="1"/>
</dbReference>
<dbReference type="Gene3D" id="3.60.120.10">
    <property type="entry name" value="Anthranilate synthase"/>
    <property type="match status" value="1"/>
</dbReference>
<evidence type="ECO:0000256" key="4">
    <source>
        <dbReference type="ARBA" id="ARBA00022898"/>
    </source>
</evidence>
<dbReference type="Pfam" id="PF01063">
    <property type="entry name" value="Aminotran_4"/>
    <property type="match status" value="1"/>
</dbReference>
<dbReference type="InterPro" id="IPR001544">
    <property type="entry name" value="Aminotrans_IV"/>
</dbReference>
<evidence type="ECO:0000313" key="8">
    <source>
        <dbReference type="EMBL" id="GGE00012.1"/>
    </source>
</evidence>
<reference evidence="8" key="2">
    <citation type="submission" date="2020-09" db="EMBL/GenBank/DDBJ databases">
        <authorList>
            <person name="Sun Q."/>
            <person name="Zhou Y."/>
        </authorList>
    </citation>
    <scope>NUCLEOTIDE SEQUENCE</scope>
    <source>
        <strain evidence="8">CGMCC 1.15519</strain>
    </source>
</reference>
<organism evidence="8 9">
    <name type="scientific">Sandarakinorhabdus glacialis</name>
    <dbReference type="NCBI Taxonomy" id="1614636"/>
    <lineage>
        <taxon>Bacteria</taxon>
        <taxon>Pseudomonadati</taxon>
        <taxon>Pseudomonadota</taxon>
        <taxon>Alphaproteobacteria</taxon>
        <taxon>Sphingomonadales</taxon>
        <taxon>Sphingosinicellaceae</taxon>
        <taxon>Sandarakinorhabdus</taxon>
    </lineage>
</organism>